<dbReference type="GeneID" id="300252468"/>
<keyword evidence="2" id="KW-1133">Transmembrane helix</keyword>
<evidence type="ECO:0000313" key="4">
    <source>
        <dbReference type="EMBL" id="TVT96183.1"/>
    </source>
</evidence>
<feature type="transmembrane region" description="Helical" evidence="2">
    <location>
        <begin position="12"/>
        <end position="28"/>
    </location>
</feature>
<keyword evidence="2" id="KW-0812">Transmembrane</keyword>
<keyword evidence="4" id="KW-0808">Transferase</keyword>
<dbReference type="InterPro" id="IPR050154">
    <property type="entry name" value="UbiB_kinase"/>
</dbReference>
<comment type="caution">
    <text evidence="4">The sequence shown here is derived from an EMBL/GenBank/DDBJ whole genome shotgun (WGS) entry which is preliminary data.</text>
</comment>
<dbReference type="InterPro" id="IPR004147">
    <property type="entry name" value="ABC1_dom"/>
</dbReference>
<accession>A0A558GEM9</accession>
<evidence type="ECO:0000313" key="5">
    <source>
        <dbReference type="Proteomes" id="UP000320212"/>
    </source>
</evidence>
<feature type="transmembrane region" description="Helical" evidence="2">
    <location>
        <begin position="514"/>
        <end position="532"/>
    </location>
</feature>
<proteinExistence type="inferred from homology"/>
<gene>
    <name evidence="4" type="ORF">FQA18_02265</name>
</gene>
<feature type="domain" description="ABC1 atypical kinase-like" evidence="3">
    <location>
        <begin position="91"/>
        <end position="331"/>
    </location>
</feature>
<comment type="similarity">
    <text evidence="1">Belongs to the protein kinase superfamily. ADCK protein kinase family.</text>
</comment>
<evidence type="ECO:0000256" key="1">
    <source>
        <dbReference type="ARBA" id="ARBA00009670"/>
    </source>
</evidence>
<dbReference type="Pfam" id="PF03109">
    <property type="entry name" value="ABC1"/>
    <property type="match status" value="1"/>
</dbReference>
<dbReference type="RefSeq" id="WP_008605327.1">
    <property type="nucleotide sequence ID" value="NZ_CP104741.1"/>
</dbReference>
<dbReference type="CDD" id="cd05121">
    <property type="entry name" value="ABC1_ADCK3-like"/>
    <property type="match status" value="1"/>
</dbReference>
<dbReference type="AlphaFoldDB" id="A0A558GEM9"/>
<dbReference type="PANTHER" id="PTHR10566">
    <property type="entry name" value="CHAPERONE-ACTIVITY OF BC1 COMPLEX CABC1 -RELATED"/>
    <property type="match status" value="1"/>
</dbReference>
<dbReference type="SUPFAM" id="SSF56112">
    <property type="entry name" value="Protein kinase-like (PK-like)"/>
    <property type="match status" value="1"/>
</dbReference>
<dbReference type="InterPro" id="IPR011009">
    <property type="entry name" value="Kinase-like_dom_sf"/>
</dbReference>
<dbReference type="Proteomes" id="UP000320212">
    <property type="component" value="Unassembled WGS sequence"/>
</dbReference>
<feature type="transmembrane region" description="Helical" evidence="2">
    <location>
        <begin position="490"/>
        <end position="508"/>
    </location>
</feature>
<sequence length="558" mass="63044">MVTLVNLRAYWRFLVVLYQFFPLIVAYTRDKRKYLLFGGGRRVTTEMRVERADVLLESLLTLGPTFIKLGQLLSTRPDILPPEYIEVLGSLQDDVPAAPWDESKAVLEAELGPVEEAFDAFDSDPISGASLGQVYVAEYEGEKVAVKVRRPGIEDLVEADLRVIRWSMPLLMRFIGEGRAFSLENLADEFAKTIREEMDYAEEAETLVEIQENFADDDTLVIPEPIPERSGDRVLTMEYLPGTKINDIDALDDRGIDRTELATNLQRIYLQMIVDDGVFHADPHPGNLSVTDDGRIIFYDFGMHGEVDPFIQEKIVEFYIAVANQDVDGILDTLIEMGTLSPNVDRQVMGDVMELAIADARGDDIEQYRVNQILEQVESTIYEFPLRLPRNLALVLRVAGVVEGVCVTLDPEFDFISVATDYLTEEGYREESVQKIIEGVGQQGQKTAQSLFRVPPKLERVLDRADRDNLTLNVRLEDNRGVLDKLAKRLIYGIFLSFGFVSTVIIYALNPENLVAVGAAGVPTGVVALLLWRSFRSRRGIRTTPQFTRQNLKERRRE</sequence>
<name>A0A558GEM9_HALVO</name>
<protein>
    <submittedName>
        <fullName evidence="4">AarF/ABC1/UbiB kinase family protein</fullName>
    </submittedName>
</protein>
<dbReference type="PANTHER" id="PTHR10566:SF113">
    <property type="entry name" value="PROTEIN ACTIVITY OF BC1 COMPLEX KINASE 7, CHLOROPLASTIC"/>
    <property type="match status" value="1"/>
</dbReference>
<evidence type="ECO:0000259" key="3">
    <source>
        <dbReference type="Pfam" id="PF03109"/>
    </source>
</evidence>
<dbReference type="EMBL" id="VMTR01000007">
    <property type="protein sequence ID" value="TVT96183.1"/>
    <property type="molecule type" value="Genomic_DNA"/>
</dbReference>
<evidence type="ECO:0000256" key="2">
    <source>
        <dbReference type="SAM" id="Phobius"/>
    </source>
</evidence>
<organism evidence="4 5">
    <name type="scientific">Haloferax volcanii</name>
    <name type="common">Halobacterium volcanii</name>
    <dbReference type="NCBI Taxonomy" id="2246"/>
    <lineage>
        <taxon>Archaea</taxon>
        <taxon>Methanobacteriati</taxon>
        <taxon>Methanobacteriota</taxon>
        <taxon>Stenosarchaea group</taxon>
        <taxon>Halobacteria</taxon>
        <taxon>Halobacteriales</taxon>
        <taxon>Haloferacaceae</taxon>
        <taxon>Haloferax</taxon>
    </lineage>
</organism>
<keyword evidence="2" id="KW-0472">Membrane</keyword>
<dbReference type="GO" id="GO:0016301">
    <property type="term" value="F:kinase activity"/>
    <property type="evidence" value="ECO:0007669"/>
    <property type="project" value="UniProtKB-KW"/>
</dbReference>
<reference evidence="4 5" key="1">
    <citation type="submission" date="2019-07" db="EMBL/GenBank/DDBJ databases">
        <title>Draft genome sequence of Haloferax volcanii SS0101, isolated from salt farm in Samut Sakhon, Thailand.</title>
        <authorList>
            <person name="Wanthongcharoen S."/>
            <person name="Yamprayoonswat W."/>
            <person name="Ruangsuj P."/>
            <person name="Thongpramul N."/>
            <person name="Jumpathong W."/>
            <person name="Sittihan S."/>
            <person name="Kanjanavas P."/>
            <person name="Yasawong M."/>
        </authorList>
    </citation>
    <scope>NUCLEOTIDE SEQUENCE [LARGE SCALE GENOMIC DNA]</scope>
    <source>
        <strain evidence="4 5">SS0101</strain>
    </source>
</reference>
<keyword evidence="4" id="KW-0418">Kinase</keyword>